<accession>A0A8E2VHZ0</accession>
<evidence type="ECO:0000313" key="2">
    <source>
        <dbReference type="EMBL" id="PTW46569.1"/>
    </source>
</evidence>
<protein>
    <submittedName>
        <fullName evidence="2">Uncharacterized protein</fullName>
    </submittedName>
</protein>
<proteinExistence type="predicted"/>
<feature type="region of interest" description="Disordered" evidence="1">
    <location>
        <begin position="106"/>
        <end position="132"/>
    </location>
</feature>
<name>A0A8E2VHZ0_9RHOB</name>
<organism evidence="2 3">
    <name type="scientific">Rhodovulum kholense</name>
    <dbReference type="NCBI Taxonomy" id="453584"/>
    <lineage>
        <taxon>Bacteria</taxon>
        <taxon>Pseudomonadati</taxon>
        <taxon>Pseudomonadota</taxon>
        <taxon>Alphaproteobacteria</taxon>
        <taxon>Rhodobacterales</taxon>
        <taxon>Paracoccaceae</taxon>
        <taxon>Rhodovulum</taxon>
    </lineage>
</organism>
<dbReference type="AlphaFoldDB" id="A0A8E2VHZ0"/>
<evidence type="ECO:0000313" key="3">
    <source>
        <dbReference type="Proteomes" id="UP000244037"/>
    </source>
</evidence>
<gene>
    <name evidence="2" type="ORF">C8N38_11153</name>
</gene>
<dbReference type="Proteomes" id="UP000244037">
    <property type="component" value="Unassembled WGS sequence"/>
</dbReference>
<sequence>MIRATALGSLLVGLTVAGGIALAFGHGLVSERRVAVSAPAAVVPAAVVPAAVTPAADPALPVFRRRTVPAVPAGAGEAARPEPALPVAAALPESVPVPQGPRLVSIETPRLGSGVGPRLGPRRGAAADMAPPPRPPFRQEAAAEVGLPEQVDSAHYLIGVYR</sequence>
<keyword evidence="3" id="KW-1185">Reference proteome</keyword>
<dbReference type="RefSeq" id="WP_108027868.1">
    <property type="nucleotide sequence ID" value="NZ_QAYC01000011.1"/>
</dbReference>
<evidence type="ECO:0000256" key="1">
    <source>
        <dbReference type="SAM" id="MobiDB-lite"/>
    </source>
</evidence>
<dbReference type="EMBL" id="QAYC01000011">
    <property type="protein sequence ID" value="PTW46569.1"/>
    <property type="molecule type" value="Genomic_DNA"/>
</dbReference>
<comment type="caution">
    <text evidence="2">The sequence shown here is derived from an EMBL/GenBank/DDBJ whole genome shotgun (WGS) entry which is preliminary data.</text>
</comment>
<reference evidence="2 3" key="1">
    <citation type="submission" date="2018-04" db="EMBL/GenBank/DDBJ databases">
        <title>Genomic Encyclopedia of Archaeal and Bacterial Type Strains, Phase II (KMG-II): from individual species to whole genera.</title>
        <authorList>
            <person name="Goeker M."/>
        </authorList>
    </citation>
    <scope>NUCLEOTIDE SEQUENCE [LARGE SCALE GENOMIC DNA]</scope>
    <source>
        <strain evidence="2 3">DSM 19783</strain>
    </source>
</reference>